<evidence type="ECO:0000256" key="1">
    <source>
        <dbReference type="ARBA" id="ARBA00001947"/>
    </source>
</evidence>
<evidence type="ECO:0000256" key="14">
    <source>
        <dbReference type="ARBA" id="ARBA00048359"/>
    </source>
</evidence>
<sequence>MTDRAVVSPFTALPTRVELPELDARIIEWWRANDIFRRSLDRTREGASWVFYEGPPTANGAPGTHHVEARVFKDIFPRYRTMKGYAVPRQAGWDCHGLPVELAVEKELRLSGKPDIEKVGVEVFNARCRESVLRHVGEFELLTRRMGYWIDLENPYTTMSPEYVDSVWWSLKKIFDDGRLTGDFRVAPYCPRCGTALSEHEVAQGYETVTDPSVYVRFPLVEPLAGHAGAHLLIWTTTPWTLVANTAVAVHPDLTYVLVRTADGLFVVAEPLVATVLGEHAETLARFTGSALAGLAYRRPFDLVDIPGAHRIVRADYVTTTDGTGLVHQAPAFGADDLAVCRAAGFPVVNPIGGDGRFLDTVALVGGLFFKDANQVLVDDLTARGLLFEYQPFEHSYPHCWRCHTPLMYYAQPSWYIRTTGVRDAMRRENEHTTWFPDHIKHGRFGDWLANNVDWAVSRARYWGTPLPLWRCVSGHVTAIGSRAELGRLAGRDLSDLDPHRPYVDAVTFDCPDCGQTATRVPEVIDAWYDSGAMPFASLGYPYVAGSAAAFAKRYPAQYICEAIDQTRGWFYTLMAIGTLVFDRSPYENVVCLGHIMAEDGRKMSKHLGNVVAPIPLMDAHGADALRWFMACSGSPWSSRRVGPAPLDDITRRVLLTYWSTAAFFTLYASHTDWRPGTARPARDRPILDRWVLGELHTLTRAVEDRFDGYDTAGAGRLLAGFIDDLSNWYVRRSRSRFWDGEQDALSTLYECLDVLTRLLAPIVPFITEEIWQTVIRPGDPNAAESVHLADWPVADAALTGSDLAEQVAAARAAVEAGRAARKASGLRIRQPLARAYVGLPAHIRLPPELIDVIADELNVKEIGSLDTAGALTDISIKPEFRSLGRRFGKQTPAVADAIRTAPAAAVVEALREHGTAAVGAERFEIGRDDVLITETPRTGWLVETQRDTTIALDTTITAELAAEGIARDVVRAAQQARRDAGLDISDRITLTVATDDEVRDAIRQHREFVARETLADEIAFVAELSDGYRGTAGASEVLVRVERIGPAE</sequence>
<feature type="short sequence motif" description="'KMSKS' region" evidence="15">
    <location>
        <begin position="603"/>
        <end position="607"/>
    </location>
</feature>
<evidence type="ECO:0000256" key="15">
    <source>
        <dbReference type="HAMAP-Rule" id="MF_02003"/>
    </source>
</evidence>
<evidence type="ECO:0000313" key="18">
    <source>
        <dbReference type="EMBL" id="QIS12328.1"/>
    </source>
</evidence>
<keyword evidence="11 15" id="KW-0648">Protein biosynthesis</keyword>
<dbReference type="Pfam" id="PF19302">
    <property type="entry name" value="DUF5915"/>
    <property type="match status" value="1"/>
</dbReference>
<dbReference type="PRINTS" id="PR00984">
    <property type="entry name" value="TRNASYNTHILE"/>
</dbReference>
<dbReference type="Pfam" id="PF00133">
    <property type="entry name" value="tRNA-synt_1"/>
    <property type="match status" value="1"/>
</dbReference>
<dbReference type="SUPFAM" id="SSF50677">
    <property type="entry name" value="ValRS/IleRS/LeuRS editing domain"/>
    <property type="match status" value="1"/>
</dbReference>
<dbReference type="PANTHER" id="PTHR42780:SF1">
    <property type="entry name" value="ISOLEUCINE--TRNA LIGASE, CYTOPLASMIC"/>
    <property type="match status" value="1"/>
</dbReference>
<evidence type="ECO:0000256" key="10">
    <source>
        <dbReference type="ARBA" id="ARBA00022840"/>
    </source>
</evidence>
<evidence type="ECO:0000313" key="19">
    <source>
        <dbReference type="Proteomes" id="UP000503540"/>
    </source>
</evidence>
<comment type="function">
    <text evidence="13 15">Catalyzes the attachment of isoleucine to tRNA(Ile). As IleRS can inadvertently accommodate and process structurally similar amino acids such as valine, to avoid such errors it has two additional distinct tRNA(Ile)-dependent editing activities. One activity is designated as 'pretransfer' editing and involves the hydrolysis of activated Val-AMP. The other activity is designated 'posttransfer' editing and involves deacylation of mischarged Val-tRNA(Ile).</text>
</comment>
<comment type="subunit">
    <text evidence="4 15">Monomer.</text>
</comment>
<dbReference type="Gene3D" id="1.10.730.10">
    <property type="entry name" value="Isoleucyl-tRNA Synthetase, Domain 1"/>
    <property type="match status" value="1"/>
</dbReference>
<evidence type="ECO:0000256" key="11">
    <source>
        <dbReference type="ARBA" id="ARBA00022917"/>
    </source>
</evidence>
<dbReference type="GO" id="GO:0005737">
    <property type="term" value="C:cytoplasm"/>
    <property type="evidence" value="ECO:0007669"/>
    <property type="project" value="UniProtKB-SubCell"/>
</dbReference>
<dbReference type="SUPFAM" id="SSF47323">
    <property type="entry name" value="Anticodon-binding domain of a subclass of class I aminoacyl-tRNA synthetases"/>
    <property type="match status" value="2"/>
</dbReference>
<keyword evidence="10 15" id="KW-0067">ATP-binding</keyword>
<dbReference type="GO" id="GO:0005524">
    <property type="term" value="F:ATP binding"/>
    <property type="evidence" value="ECO:0007669"/>
    <property type="project" value="UniProtKB-UniRule"/>
</dbReference>
<reference evidence="18 19" key="1">
    <citation type="journal article" date="2019" name="ACS Chem. Biol.">
        <title>Identification and Mobilization of a Cryptic Antibiotic Biosynthesis Gene Locus from a Human-Pathogenic Nocardia Isolate.</title>
        <authorList>
            <person name="Herisse M."/>
            <person name="Ishida K."/>
            <person name="Porter J.L."/>
            <person name="Howden B."/>
            <person name="Hertweck C."/>
            <person name="Stinear T.P."/>
            <person name="Pidot S.J."/>
        </authorList>
    </citation>
    <scope>NUCLEOTIDE SEQUENCE [LARGE SCALE GENOMIC DNA]</scope>
    <source>
        <strain evidence="18 19">AUSMDU00012717</strain>
    </source>
</reference>
<comment type="catalytic activity">
    <reaction evidence="14 15">
        <text>tRNA(Ile) + L-isoleucine + ATP = L-isoleucyl-tRNA(Ile) + AMP + diphosphate</text>
        <dbReference type="Rhea" id="RHEA:11060"/>
        <dbReference type="Rhea" id="RHEA-COMP:9666"/>
        <dbReference type="Rhea" id="RHEA-COMP:9695"/>
        <dbReference type="ChEBI" id="CHEBI:30616"/>
        <dbReference type="ChEBI" id="CHEBI:33019"/>
        <dbReference type="ChEBI" id="CHEBI:58045"/>
        <dbReference type="ChEBI" id="CHEBI:78442"/>
        <dbReference type="ChEBI" id="CHEBI:78528"/>
        <dbReference type="ChEBI" id="CHEBI:456215"/>
        <dbReference type="EC" id="6.1.1.5"/>
    </reaction>
</comment>
<proteinExistence type="inferred from homology"/>
<evidence type="ECO:0000256" key="7">
    <source>
        <dbReference type="ARBA" id="ARBA00022723"/>
    </source>
</evidence>
<dbReference type="HAMAP" id="MF_02003">
    <property type="entry name" value="Ile_tRNA_synth_type2"/>
    <property type="match status" value="1"/>
</dbReference>
<dbReference type="Pfam" id="PF08264">
    <property type="entry name" value="Anticodon_1"/>
    <property type="match status" value="1"/>
</dbReference>
<dbReference type="GO" id="GO:0008270">
    <property type="term" value="F:zinc ion binding"/>
    <property type="evidence" value="ECO:0007669"/>
    <property type="project" value="UniProtKB-UniRule"/>
</dbReference>
<keyword evidence="12 15" id="KW-0030">Aminoacyl-tRNA synthetase</keyword>
<dbReference type="FunFam" id="3.40.50.620:FF:000075">
    <property type="entry name" value="Isoleucine--tRNA ligase"/>
    <property type="match status" value="1"/>
</dbReference>
<dbReference type="EMBL" id="CP046172">
    <property type="protein sequence ID" value="QIS12328.1"/>
    <property type="molecule type" value="Genomic_DNA"/>
</dbReference>
<evidence type="ECO:0000256" key="5">
    <source>
        <dbReference type="ARBA" id="ARBA00022490"/>
    </source>
</evidence>
<evidence type="ECO:0000259" key="17">
    <source>
        <dbReference type="Pfam" id="PF08264"/>
    </source>
</evidence>
<dbReference type="InterPro" id="IPR002301">
    <property type="entry name" value="Ile-tRNA-ligase"/>
</dbReference>
<dbReference type="Proteomes" id="UP000503540">
    <property type="component" value="Chromosome"/>
</dbReference>
<comment type="subcellular location">
    <subcellularLocation>
        <location evidence="2 15">Cytoplasm</location>
    </subcellularLocation>
</comment>
<evidence type="ECO:0000256" key="8">
    <source>
        <dbReference type="ARBA" id="ARBA00022741"/>
    </source>
</evidence>
<feature type="domain" description="Methionyl/Valyl/Leucyl/Isoleucyl-tRNA synthetase anticodon-binding" evidence="17">
    <location>
        <begin position="689"/>
        <end position="833"/>
    </location>
</feature>
<evidence type="ECO:0000259" key="16">
    <source>
        <dbReference type="Pfam" id="PF00133"/>
    </source>
</evidence>
<keyword evidence="9 15" id="KW-0862">Zinc</keyword>
<evidence type="ECO:0000256" key="3">
    <source>
        <dbReference type="ARBA" id="ARBA00007078"/>
    </source>
</evidence>
<dbReference type="Gene3D" id="3.40.50.620">
    <property type="entry name" value="HUPs"/>
    <property type="match status" value="2"/>
</dbReference>
<keyword evidence="7 15" id="KW-0479">Metal-binding</keyword>
<organism evidence="18 19">
    <name type="scientific">Nocardia arthritidis</name>
    <dbReference type="NCBI Taxonomy" id="228602"/>
    <lineage>
        <taxon>Bacteria</taxon>
        <taxon>Bacillati</taxon>
        <taxon>Actinomycetota</taxon>
        <taxon>Actinomycetes</taxon>
        <taxon>Mycobacteriales</taxon>
        <taxon>Nocardiaceae</taxon>
        <taxon>Nocardia</taxon>
    </lineage>
</organism>
<name>A0A6G9YGK4_9NOCA</name>
<protein>
    <recommendedName>
        <fullName evidence="15">Isoleucine--tRNA ligase</fullName>
        <ecNumber evidence="15">6.1.1.5</ecNumber>
    </recommendedName>
    <alternativeName>
        <fullName evidence="15">Isoleucyl-tRNA synthetase</fullName>
        <shortName evidence="15">IleRS</shortName>
    </alternativeName>
</protein>
<dbReference type="GO" id="GO:0006428">
    <property type="term" value="P:isoleucyl-tRNA aminoacylation"/>
    <property type="evidence" value="ECO:0007669"/>
    <property type="project" value="UniProtKB-UniRule"/>
</dbReference>
<comment type="similarity">
    <text evidence="3 15">Belongs to the class-I aminoacyl-tRNA synthetase family. IleS type 2 subfamily.</text>
</comment>
<keyword evidence="6 15" id="KW-0436">Ligase</keyword>
<evidence type="ECO:0000256" key="6">
    <source>
        <dbReference type="ARBA" id="ARBA00022598"/>
    </source>
</evidence>
<feature type="domain" description="Aminoacyl-tRNA synthetase class Ia" evidence="16">
    <location>
        <begin position="26"/>
        <end position="633"/>
    </location>
</feature>
<dbReference type="InterPro" id="IPR009080">
    <property type="entry name" value="tRNAsynth_Ia_anticodon-bd"/>
</dbReference>
<dbReference type="InterPro" id="IPR014729">
    <property type="entry name" value="Rossmann-like_a/b/a_fold"/>
</dbReference>
<dbReference type="AlphaFoldDB" id="A0A6G9YGK4"/>
<dbReference type="FunFam" id="3.40.50.620:FF:000063">
    <property type="entry name" value="Isoleucine--tRNA ligase"/>
    <property type="match status" value="1"/>
</dbReference>
<dbReference type="GO" id="GO:0000049">
    <property type="term" value="F:tRNA binding"/>
    <property type="evidence" value="ECO:0007669"/>
    <property type="project" value="InterPro"/>
</dbReference>
<evidence type="ECO:0000256" key="13">
    <source>
        <dbReference type="ARBA" id="ARBA00025217"/>
    </source>
</evidence>
<dbReference type="InterPro" id="IPR002300">
    <property type="entry name" value="aa-tRNA-synth_Ia"/>
</dbReference>
<feature type="binding site" evidence="15">
    <location>
        <position position="606"/>
    </location>
    <ligand>
        <name>ATP</name>
        <dbReference type="ChEBI" id="CHEBI:30616"/>
    </ligand>
</feature>
<dbReference type="KEGG" id="nah:F5544_22330"/>
<dbReference type="SUPFAM" id="SSF52374">
    <property type="entry name" value="Nucleotidylyl transferase"/>
    <property type="match status" value="1"/>
</dbReference>
<keyword evidence="19" id="KW-1185">Reference proteome</keyword>
<feature type="short sequence motif" description="'HIGH' region" evidence="15">
    <location>
        <begin position="56"/>
        <end position="66"/>
    </location>
</feature>
<dbReference type="PANTHER" id="PTHR42780">
    <property type="entry name" value="SOLEUCYL-TRNA SYNTHETASE"/>
    <property type="match status" value="1"/>
</dbReference>
<accession>A0A6G9YGK4</accession>
<keyword evidence="5 15" id="KW-0963">Cytoplasm</keyword>
<comment type="cofactor">
    <cofactor evidence="1 15">
        <name>Zn(2+)</name>
        <dbReference type="ChEBI" id="CHEBI:29105"/>
    </cofactor>
</comment>
<evidence type="ECO:0000256" key="2">
    <source>
        <dbReference type="ARBA" id="ARBA00004496"/>
    </source>
</evidence>
<dbReference type="EC" id="6.1.1.5" evidence="15"/>
<dbReference type="Gene3D" id="3.90.740.10">
    <property type="entry name" value="Valyl/Leucyl/Isoleucyl-tRNA synthetase, editing domain"/>
    <property type="match status" value="1"/>
</dbReference>
<evidence type="ECO:0000256" key="4">
    <source>
        <dbReference type="ARBA" id="ARBA00011245"/>
    </source>
</evidence>
<dbReference type="GO" id="GO:0002161">
    <property type="term" value="F:aminoacyl-tRNA deacylase activity"/>
    <property type="evidence" value="ECO:0007669"/>
    <property type="project" value="InterPro"/>
</dbReference>
<dbReference type="CDD" id="cd07961">
    <property type="entry name" value="Anticodon_Ia_Ile_ABEc"/>
    <property type="match status" value="1"/>
</dbReference>
<keyword evidence="8 15" id="KW-0547">Nucleotide-binding</keyword>
<dbReference type="InterPro" id="IPR009008">
    <property type="entry name" value="Val/Leu/Ile-tRNA-synth_edit"/>
</dbReference>
<dbReference type="RefSeq" id="WP_174867390.1">
    <property type="nucleotide sequence ID" value="NZ_CP046172.1"/>
</dbReference>
<dbReference type="InterPro" id="IPR033709">
    <property type="entry name" value="Anticodon_Ile_ABEc"/>
</dbReference>
<dbReference type="NCBIfam" id="TIGR00392">
    <property type="entry name" value="ileS"/>
    <property type="match status" value="1"/>
</dbReference>
<evidence type="ECO:0000256" key="12">
    <source>
        <dbReference type="ARBA" id="ARBA00023146"/>
    </source>
</evidence>
<gene>
    <name evidence="15" type="primary">ileS</name>
    <name evidence="18" type="ORF">F5544_22330</name>
</gene>
<evidence type="ECO:0000256" key="9">
    <source>
        <dbReference type="ARBA" id="ARBA00022833"/>
    </source>
</evidence>
<dbReference type="GO" id="GO:0004822">
    <property type="term" value="F:isoleucine-tRNA ligase activity"/>
    <property type="evidence" value="ECO:0007669"/>
    <property type="project" value="UniProtKB-UniRule"/>
</dbReference>
<dbReference type="InterPro" id="IPR023586">
    <property type="entry name" value="Ile-tRNA-ligase_type2"/>
</dbReference>
<dbReference type="InterPro" id="IPR013155">
    <property type="entry name" value="M/V/L/I-tRNA-synth_anticd-bd"/>
</dbReference>
<comment type="domain">
    <text evidence="15">IleRS has two distinct active sites: one for aminoacylation and one for editing. The misactivated valine is translocated from the active site to the editing site, which sterically excludes the correctly activated isoleucine. The single editing site contains two valyl binding pockets, one specific for each substrate (Val-AMP or Val-tRNA(Ile)).</text>
</comment>